<sequence length="69" mass="7537">MNALPTLTRLVQLAVLVVGGYIAIRFLSAAFAGTELSFDREDLMPFGAMMIGVAVFGLIRSGKRLYDDR</sequence>
<keyword evidence="3" id="KW-1185">Reference proteome</keyword>
<feature type="transmembrane region" description="Helical" evidence="1">
    <location>
        <begin position="43"/>
        <end position="59"/>
    </location>
</feature>
<protein>
    <submittedName>
        <fullName evidence="2">Uncharacterized protein</fullName>
    </submittedName>
</protein>
<comment type="caution">
    <text evidence="2">The sequence shown here is derived from an EMBL/GenBank/DDBJ whole genome shotgun (WGS) entry which is preliminary data.</text>
</comment>
<gene>
    <name evidence="2" type="ORF">D3876_15390</name>
</gene>
<evidence type="ECO:0000313" key="2">
    <source>
        <dbReference type="EMBL" id="RJF85333.1"/>
    </source>
</evidence>
<proteinExistence type="predicted"/>
<dbReference type="RefSeq" id="WP_119763979.1">
    <property type="nucleotide sequence ID" value="NZ_QYUM01000004.1"/>
</dbReference>
<keyword evidence="1" id="KW-0472">Membrane</keyword>
<keyword evidence="1" id="KW-0812">Transmembrane</keyword>
<feature type="transmembrane region" description="Helical" evidence="1">
    <location>
        <begin position="12"/>
        <end position="31"/>
    </location>
</feature>
<accession>A0A418W5L6</accession>
<evidence type="ECO:0000313" key="3">
    <source>
        <dbReference type="Proteomes" id="UP000286100"/>
    </source>
</evidence>
<reference evidence="2 3" key="1">
    <citation type="submission" date="2018-09" db="EMBL/GenBank/DDBJ databases">
        <authorList>
            <person name="Zhu H."/>
        </authorList>
    </citation>
    <scope>NUCLEOTIDE SEQUENCE [LARGE SCALE GENOMIC DNA]</scope>
    <source>
        <strain evidence="2 3">K2R01-6</strain>
    </source>
</reference>
<organism evidence="2 3">
    <name type="scientific">Sphingomonas cavernae</name>
    <dbReference type="NCBI Taxonomy" id="2320861"/>
    <lineage>
        <taxon>Bacteria</taxon>
        <taxon>Pseudomonadati</taxon>
        <taxon>Pseudomonadota</taxon>
        <taxon>Alphaproteobacteria</taxon>
        <taxon>Sphingomonadales</taxon>
        <taxon>Sphingomonadaceae</taxon>
        <taxon>Sphingomonas</taxon>
    </lineage>
</organism>
<name>A0A418W5L6_9SPHN</name>
<keyword evidence="1" id="KW-1133">Transmembrane helix</keyword>
<dbReference type="EMBL" id="QYUM01000004">
    <property type="protein sequence ID" value="RJF85333.1"/>
    <property type="molecule type" value="Genomic_DNA"/>
</dbReference>
<evidence type="ECO:0000256" key="1">
    <source>
        <dbReference type="SAM" id="Phobius"/>
    </source>
</evidence>
<dbReference type="Proteomes" id="UP000286100">
    <property type="component" value="Unassembled WGS sequence"/>
</dbReference>
<dbReference type="AlphaFoldDB" id="A0A418W5L6"/>